<dbReference type="Pfam" id="PF00078">
    <property type="entry name" value="RVT_1"/>
    <property type="match status" value="1"/>
</dbReference>
<dbReference type="InterPro" id="IPR000477">
    <property type="entry name" value="RT_dom"/>
</dbReference>
<protein>
    <recommendedName>
        <fullName evidence="1">Reverse transcriptase domain-containing protein</fullName>
    </recommendedName>
</protein>
<dbReference type="SUPFAM" id="SSF56672">
    <property type="entry name" value="DNA/RNA polymerases"/>
    <property type="match status" value="1"/>
</dbReference>
<evidence type="ECO:0000313" key="2">
    <source>
        <dbReference type="EMBL" id="KAK6761903.1"/>
    </source>
</evidence>
<proteinExistence type="predicted"/>
<comment type="caution">
    <text evidence="2">The sequence shown here is derived from an EMBL/GenBank/DDBJ whole genome shotgun (WGS) entry which is preliminary data.</text>
</comment>
<feature type="domain" description="Reverse transcriptase" evidence="1">
    <location>
        <begin position="243"/>
        <end position="397"/>
    </location>
</feature>
<evidence type="ECO:0000313" key="3">
    <source>
        <dbReference type="Proteomes" id="UP001303046"/>
    </source>
</evidence>
<reference evidence="2 3" key="1">
    <citation type="submission" date="2023-08" db="EMBL/GenBank/DDBJ databases">
        <title>A Necator americanus chromosomal reference genome.</title>
        <authorList>
            <person name="Ilik V."/>
            <person name="Petrzelkova K.J."/>
            <person name="Pardy F."/>
            <person name="Fuh T."/>
            <person name="Niatou-Singa F.S."/>
            <person name="Gouil Q."/>
            <person name="Baker L."/>
            <person name="Ritchie M.E."/>
            <person name="Jex A.R."/>
            <person name="Gazzola D."/>
            <person name="Li H."/>
            <person name="Toshio Fujiwara R."/>
            <person name="Zhan B."/>
            <person name="Aroian R.V."/>
            <person name="Pafco B."/>
            <person name="Schwarz E.M."/>
        </authorList>
    </citation>
    <scope>NUCLEOTIDE SEQUENCE [LARGE SCALE GENOMIC DNA]</scope>
    <source>
        <strain evidence="2 3">Aroian</strain>
        <tissue evidence="2">Whole animal</tissue>
    </source>
</reference>
<gene>
    <name evidence="2" type="primary">Necator_chrX.g23007</name>
    <name evidence="2" type="ORF">RB195_022844</name>
</gene>
<keyword evidence="3" id="KW-1185">Reference proteome</keyword>
<organism evidence="2 3">
    <name type="scientific">Necator americanus</name>
    <name type="common">Human hookworm</name>
    <dbReference type="NCBI Taxonomy" id="51031"/>
    <lineage>
        <taxon>Eukaryota</taxon>
        <taxon>Metazoa</taxon>
        <taxon>Ecdysozoa</taxon>
        <taxon>Nematoda</taxon>
        <taxon>Chromadorea</taxon>
        <taxon>Rhabditida</taxon>
        <taxon>Rhabditina</taxon>
        <taxon>Rhabditomorpha</taxon>
        <taxon>Strongyloidea</taxon>
        <taxon>Ancylostomatidae</taxon>
        <taxon>Bunostominae</taxon>
        <taxon>Necator</taxon>
    </lineage>
</organism>
<dbReference type="Proteomes" id="UP001303046">
    <property type="component" value="Unassembled WGS sequence"/>
</dbReference>
<dbReference type="PANTHER" id="PTHR19446">
    <property type="entry name" value="REVERSE TRANSCRIPTASES"/>
    <property type="match status" value="1"/>
</dbReference>
<accession>A0ABR1EH23</accession>
<dbReference type="InterPro" id="IPR043502">
    <property type="entry name" value="DNA/RNA_pol_sf"/>
</dbReference>
<name>A0ABR1EH23_NECAM</name>
<dbReference type="CDD" id="cd01650">
    <property type="entry name" value="RT_nLTR_like"/>
    <property type="match status" value="1"/>
</dbReference>
<dbReference type="EMBL" id="JAVFWL010000006">
    <property type="protein sequence ID" value="KAK6761903.1"/>
    <property type="molecule type" value="Genomic_DNA"/>
</dbReference>
<sequence length="404" mass="46458">MSLLYQTGSDHRLLRGRLSFTRRGEKAANFTKRTTRSIINWELFASPIGFWEDTVMDNIDDEYERLVERLHDCTRSLEDLEVIRQRGAPRAAGNQELTSELARLCREAIKEYFKERGAEVLNEAAEAGQSIRCACREYANRKTKIIALRNPNGTAIASRGRIEKIIYDFYSDLFDGHVHLPPHHLREDGHVIPKVLPSEVRHTIITYRQSSSTQWSCSSLLICRDARFLSNGKPARLLDEKDDPQDIGNYRPICLLCIIYKLFARVIPNRKERELDEGQPCDQAGFRKELSTIDHIPTVSKVIEVSREYKMLLCLTFVDLKKAFDTVETEAVMQALDNQGVPTPYIKILRELYSNIATKISPFYDDVIIDVKRGVRDGNTISPKIFTATLENAMRVLEWEDIYI</sequence>
<evidence type="ECO:0000259" key="1">
    <source>
        <dbReference type="Pfam" id="PF00078"/>
    </source>
</evidence>